<feature type="transmembrane region" description="Helical" evidence="1">
    <location>
        <begin position="41"/>
        <end position="63"/>
    </location>
</feature>
<keyword evidence="1" id="KW-1133">Transmembrane helix</keyword>
<proteinExistence type="predicted"/>
<protein>
    <recommendedName>
        <fullName evidence="4">MFS transporter</fullName>
    </recommendedName>
</protein>
<name>A0A285U797_9HYPH</name>
<evidence type="ECO:0008006" key="4">
    <source>
        <dbReference type="Google" id="ProtNLM"/>
    </source>
</evidence>
<dbReference type="AlphaFoldDB" id="A0A285U797"/>
<dbReference type="Proteomes" id="UP000219167">
    <property type="component" value="Unassembled WGS sequence"/>
</dbReference>
<evidence type="ECO:0000256" key="1">
    <source>
        <dbReference type="SAM" id="Phobius"/>
    </source>
</evidence>
<accession>A0A285U797</accession>
<organism evidence="2 3">
    <name type="scientific">Rhizobium subbaraonis</name>
    <dbReference type="NCBI Taxonomy" id="908946"/>
    <lineage>
        <taxon>Bacteria</taxon>
        <taxon>Pseudomonadati</taxon>
        <taxon>Pseudomonadota</taxon>
        <taxon>Alphaproteobacteria</taxon>
        <taxon>Hyphomicrobiales</taxon>
        <taxon>Rhizobiaceae</taxon>
        <taxon>Rhizobium/Agrobacterium group</taxon>
        <taxon>Rhizobium</taxon>
    </lineage>
</organism>
<evidence type="ECO:0000313" key="3">
    <source>
        <dbReference type="Proteomes" id="UP000219167"/>
    </source>
</evidence>
<gene>
    <name evidence="2" type="ORF">SAMN05892877_102364</name>
</gene>
<dbReference type="RefSeq" id="WP_097136593.1">
    <property type="nucleotide sequence ID" value="NZ_OBQD01000002.1"/>
</dbReference>
<evidence type="ECO:0000313" key="2">
    <source>
        <dbReference type="EMBL" id="SOC36151.1"/>
    </source>
</evidence>
<reference evidence="2 3" key="1">
    <citation type="submission" date="2017-08" db="EMBL/GenBank/DDBJ databases">
        <authorList>
            <person name="de Groot N.N."/>
        </authorList>
    </citation>
    <scope>NUCLEOTIDE SEQUENCE [LARGE SCALE GENOMIC DNA]</scope>
    <source>
        <strain evidence="2 3">JC85</strain>
    </source>
</reference>
<sequence length="110" mass="10732">MAAGQGKVHQGAAWIVGNPVATQVAAALPIGSADPSPRTALLVPAAQLLGAALGPAGASLLISDEDVRAVPFFGMACLAATLLLLAVFCLKAGGNGISRSAIDTGKDNAA</sequence>
<feature type="transmembrane region" description="Helical" evidence="1">
    <location>
        <begin position="69"/>
        <end position="90"/>
    </location>
</feature>
<keyword evidence="3" id="KW-1185">Reference proteome</keyword>
<keyword evidence="1" id="KW-0812">Transmembrane</keyword>
<dbReference type="EMBL" id="OBQD01000002">
    <property type="protein sequence ID" value="SOC36151.1"/>
    <property type="molecule type" value="Genomic_DNA"/>
</dbReference>
<keyword evidence="1" id="KW-0472">Membrane</keyword>